<gene>
    <name evidence="2" type="ORF">CHLFYP18_01438</name>
</gene>
<evidence type="ECO:0000313" key="2">
    <source>
        <dbReference type="EMBL" id="VYU55543.1"/>
    </source>
</evidence>
<organism evidence="2">
    <name type="scientific">Hungatella hathewayi</name>
    <dbReference type="NCBI Taxonomy" id="154046"/>
    <lineage>
        <taxon>Bacteria</taxon>
        <taxon>Bacillati</taxon>
        <taxon>Bacillota</taxon>
        <taxon>Clostridia</taxon>
        <taxon>Lachnospirales</taxon>
        <taxon>Lachnospiraceae</taxon>
        <taxon>Hungatella</taxon>
    </lineage>
</organism>
<evidence type="ECO:0000256" key="1">
    <source>
        <dbReference type="SAM" id="MobiDB-lite"/>
    </source>
</evidence>
<dbReference type="EMBL" id="CACRUH010000062">
    <property type="protein sequence ID" value="VYU55543.1"/>
    <property type="molecule type" value="Genomic_DNA"/>
</dbReference>
<feature type="compositionally biased region" description="Basic and acidic residues" evidence="1">
    <location>
        <begin position="41"/>
        <end position="50"/>
    </location>
</feature>
<sequence length="121" mass="13742">MVSDEVKKSGRYANMAVLEDTVFEWVRDYYLTDDREKEAERRTEAEEAFHKRLSVQMNTPKGNKNKTTKKRNASKKNKTGGTNSNASEREGKYSSAKTEAADQNKDQIEGQVSLFENGLAE</sequence>
<dbReference type="AlphaFoldDB" id="A0A6N3FW08"/>
<reference evidence="2" key="1">
    <citation type="submission" date="2019-11" db="EMBL/GenBank/DDBJ databases">
        <authorList>
            <person name="Feng L."/>
        </authorList>
    </citation>
    <scope>NUCLEOTIDE SEQUENCE</scope>
    <source>
        <strain evidence="2">ChathewayiLFYP18</strain>
    </source>
</reference>
<feature type="compositionally biased region" description="Basic and acidic residues" evidence="1">
    <location>
        <begin position="99"/>
        <end position="108"/>
    </location>
</feature>
<feature type="region of interest" description="Disordered" evidence="1">
    <location>
        <begin position="41"/>
        <end position="121"/>
    </location>
</feature>
<proteinExistence type="predicted"/>
<name>A0A6N3FW08_9FIRM</name>
<feature type="compositionally biased region" description="Basic residues" evidence="1">
    <location>
        <begin position="63"/>
        <end position="78"/>
    </location>
</feature>
<accession>A0A6N3FW08</accession>
<protein>
    <submittedName>
        <fullName evidence="2">Uncharacterized protein</fullName>
    </submittedName>
</protein>